<dbReference type="GO" id="GO:0008017">
    <property type="term" value="F:microtubule binding"/>
    <property type="evidence" value="ECO:0007669"/>
    <property type="project" value="InterPro"/>
</dbReference>
<keyword evidence="5" id="KW-0175">Coiled coil</keyword>
<dbReference type="AlphaFoldDB" id="A0AAW1TT08"/>
<keyword evidence="6" id="KW-0206">Cytoskeleton</keyword>
<evidence type="ECO:0000256" key="6">
    <source>
        <dbReference type="ARBA" id="ARBA00023212"/>
    </source>
</evidence>
<keyword evidence="10" id="KW-1185">Reference proteome</keyword>
<dbReference type="Proteomes" id="UP001431783">
    <property type="component" value="Unassembled WGS sequence"/>
</dbReference>
<name>A0AAW1TT08_9CUCU</name>
<dbReference type="GO" id="GO:0007018">
    <property type="term" value="P:microtubule-based movement"/>
    <property type="evidence" value="ECO:0007669"/>
    <property type="project" value="InterPro"/>
</dbReference>
<keyword evidence="2" id="KW-0963">Cytoplasm</keyword>
<dbReference type="SUPFAM" id="SSF52540">
    <property type="entry name" value="P-loop containing nucleoside triphosphate hydrolases"/>
    <property type="match status" value="1"/>
</dbReference>
<comment type="caution">
    <text evidence="9">The sequence shown here is derived from an EMBL/GenBank/DDBJ whole genome shotgun (WGS) entry which is preliminary data.</text>
</comment>
<dbReference type="GO" id="GO:0005524">
    <property type="term" value="F:ATP binding"/>
    <property type="evidence" value="ECO:0007669"/>
    <property type="project" value="UniProtKB-KW"/>
</dbReference>
<feature type="domain" description="Kinesin motor" evidence="8">
    <location>
        <begin position="20"/>
        <end position="121"/>
    </location>
</feature>
<dbReference type="InterPro" id="IPR036961">
    <property type="entry name" value="Kinesin_motor_dom_sf"/>
</dbReference>
<dbReference type="InterPro" id="IPR001752">
    <property type="entry name" value="Kinesin_motor_dom"/>
</dbReference>
<dbReference type="GO" id="GO:0003777">
    <property type="term" value="F:microtubule motor activity"/>
    <property type="evidence" value="ECO:0007669"/>
    <property type="project" value="InterPro"/>
</dbReference>
<protein>
    <recommendedName>
        <fullName evidence="8">Kinesin motor domain-containing protein</fullName>
    </recommendedName>
</protein>
<dbReference type="InterPro" id="IPR027640">
    <property type="entry name" value="Kinesin-like_fam"/>
</dbReference>
<comment type="similarity">
    <text evidence="7">Belongs to the TRAFAC class myosin-kinesin ATPase superfamily. Kinesin family.</text>
</comment>
<evidence type="ECO:0000256" key="7">
    <source>
        <dbReference type="PROSITE-ProRule" id="PRU00283"/>
    </source>
</evidence>
<comment type="subcellular location">
    <subcellularLocation>
        <location evidence="1">Cytoplasm</location>
        <location evidence="1">Cytoskeleton</location>
    </subcellularLocation>
</comment>
<evidence type="ECO:0000256" key="5">
    <source>
        <dbReference type="ARBA" id="ARBA00023054"/>
    </source>
</evidence>
<evidence type="ECO:0000313" key="9">
    <source>
        <dbReference type="EMBL" id="KAK9873904.1"/>
    </source>
</evidence>
<comment type="caution">
    <text evidence="7">Lacks conserved residue(s) required for the propagation of feature annotation.</text>
</comment>
<dbReference type="Pfam" id="PF00225">
    <property type="entry name" value="Kinesin"/>
    <property type="match status" value="1"/>
</dbReference>
<accession>A0AAW1TT08</accession>
<proteinExistence type="inferred from homology"/>
<sequence>MIRNLVMQEYQVVGMGDNSSVKVAVRLRPLVKSEIEKGCKNILEVYKDLSQVHIKDSEKAFTYNYVLDTEATQLDLYERCVKDVIPNLFKGYNLTILAMGKLVREKPFRWVHRIQEEKKWV</sequence>
<evidence type="ECO:0000259" key="8">
    <source>
        <dbReference type="PROSITE" id="PS50067"/>
    </source>
</evidence>
<evidence type="ECO:0000256" key="3">
    <source>
        <dbReference type="ARBA" id="ARBA00022741"/>
    </source>
</evidence>
<dbReference type="EMBL" id="JARQZJ010000031">
    <property type="protein sequence ID" value="KAK9873904.1"/>
    <property type="molecule type" value="Genomic_DNA"/>
</dbReference>
<dbReference type="PANTHER" id="PTHR47969">
    <property type="entry name" value="CHROMOSOME-ASSOCIATED KINESIN KIF4A-RELATED"/>
    <property type="match status" value="1"/>
</dbReference>
<organism evidence="9 10">
    <name type="scientific">Henosepilachna vigintioctopunctata</name>
    <dbReference type="NCBI Taxonomy" id="420089"/>
    <lineage>
        <taxon>Eukaryota</taxon>
        <taxon>Metazoa</taxon>
        <taxon>Ecdysozoa</taxon>
        <taxon>Arthropoda</taxon>
        <taxon>Hexapoda</taxon>
        <taxon>Insecta</taxon>
        <taxon>Pterygota</taxon>
        <taxon>Neoptera</taxon>
        <taxon>Endopterygota</taxon>
        <taxon>Coleoptera</taxon>
        <taxon>Polyphaga</taxon>
        <taxon>Cucujiformia</taxon>
        <taxon>Coccinelloidea</taxon>
        <taxon>Coccinellidae</taxon>
        <taxon>Epilachninae</taxon>
        <taxon>Epilachnini</taxon>
        <taxon>Henosepilachna</taxon>
    </lineage>
</organism>
<keyword evidence="3" id="KW-0547">Nucleotide-binding</keyword>
<dbReference type="GO" id="GO:0007052">
    <property type="term" value="P:mitotic spindle organization"/>
    <property type="evidence" value="ECO:0007669"/>
    <property type="project" value="TreeGrafter"/>
</dbReference>
<dbReference type="GO" id="GO:0005875">
    <property type="term" value="C:microtubule associated complex"/>
    <property type="evidence" value="ECO:0007669"/>
    <property type="project" value="TreeGrafter"/>
</dbReference>
<evidence type="ECO:0000256" key="4">
    <source>
        <dbReference type="ARBA" id="ARBA00022840"/>
    </source>
</evidence>
<dbReference type="PROSITE" id="PS50067">
    <property type="entry name" value="KINESIN_MOTOR_2"/>
    <property type="match status" value="1"/>
</dbReference>
<evidence type="ECO:0000313" key="10">
    <source>
        <dbReference type="Proteomes" id="UP001431783"/>
    </source>
</evidence>
<dbReference type="Gene3D" id="3.40.850.10">
    <property type="entry name" value="Kinesin motor domain"/>
    <property type="match status" value="1"/>
</dbReference>
<gene>
    <name evidence="9" type="ORF">WA026_002256</name>
</gene>
<evidence type="ECO:0000256" key="1">
    <source>
        <dbReference type="ARBA" id="ARBA00004245"/>
    </source>
</evidence>
<evidence type="ECO:0000256" key="2">
    <source>
        <dbReference type="ARBA" id="ARBA00022490"/>
    </source>
</evidence>
<dbReference type="InterPro" id="IPR027417">
    <property type="entry name" value="P-loop_NTPase"/>
</dbReference>
<dbReference type="GO" id="GO:0051231">
    <property type="term" value="P:spindle elongation"/>
    <property type="evidence" value="ECO:0007669"/>
    <property type="project" value="TreeGrafter"/>
</dbReference>
<dbReference type="PANTHER" id="PTHR47969:SF15">
    <property type="entry name" value="CHROMOSOME-ASSOCIATED KINESIN KIF4A-RELATED"/>
    <property type="match status" value="1"/>
</dbReference>
<reference evidence="9 10" key="1">
    <citation type="submission" date="2023-03" db="EMBL/GenBank/DDBJ databases">
        <title>Genome insight into feeding habits of ladybird beetles.</title>
        <authorList>
            <person name="Li H.-S."/>
            <person name="Huang Y.-H."/>
            <person name="Pang H."/>
        </authorList>
    </citation>
    <scope>NUCLEOTIDE SEQUENCE [LARGE SCALE GENOMIC DNA]</scope>
    <source>
        <strain evidence="9">SYSU_2023b</strain>
        <tissue evidence="9">Whole body</tissue>
    </source>
</reference>
<keyword evidence="4" id="KW-0067">ATP-binding</keyword>